<dbReference type="PANTHER" id="PTHR23241">
    <property type="entry name" value="LATE EMBRYOGENESIS ABUNDANT PLANTS LEA-RELATED"/>
    <property type="match status" value="1"/>
</dbReference>
<evidence type="ECO:0000256" key="1">
    <source>
        <dbReference type="ARBA" id="ARBA00004370"/>
    </source>
</evidence>
<dbReference type="GO" id="GO:0016020">
    <property type="term" value="C:membrane"/>
    <property type="evidence" value="ECO:0007669"/>
    <property type="project" value="UniProtKB-SubCell"/>
</dbReference>
<name>A0AAV5RQV3_STABA</name>
<evidence type="ECO:0000259" key="6">
    <source>
        <dbReference type="Pfam" id="PF13664"/>
    </source>
</evidence>
<keyword evidence="8" id="KW-1185">Reference proteome</keyword>
<evidence type="ECO:0000256" key="2">
    <source>
        <dbReference type="ARBA" id="ARBA00022692"/>
    </source>
</evidence>
<feature type="transmembrane region" description="Helical" evidence="5">
    <location>
        <begin position="142"/>
        <end position="164"/>
    </location>
</feature>
<dbReference type="InterPro" id="IPR053009">
    <property type="entry name" value="Xanthocillin_Biosynth-Assoc"/>
</dbReference>
<evidence type="ECO:0000256" key="5">
    <source>
        <dbReference type="SAM" id="Phobius"/>
    </source>
</evidence>
<keyword evidence="2 5" id="KW-0812">Transmembrane</keyword>
<reference evidence="7 8" key="1">
    <citation type="journal article" date="2023" name="Elife">
        <title>Identification of key yeast species and microbe-microbe interactions impacting larval growth of Drosophila in the wild.</title>
        <authorList>
            <person name="Mure A."/>
            <person name="Sugiura Y."/>
            <person name="Maeda R."/>
            <person name="Honda K."/>
            <person name="Sakurai N."/>
            <person name="Takahashi Y."/>
            <person name="Watada M."/>
            <person name="Katoh T."/>
            <person name="Gotoh A."/>
            <person name="Gotoh Y."/>
            <person name="Taniguchi I."/>
            <person name="Nakamura K."/>
            <person name="Hayashi T."/>
            <person name="Katayama T."/>
            <person name="Uemura T."/>
            <person name="Hattori Y."/>
        </authorList>
    </citation>
    <scope>NUCLEOTIDE SEQUENCE [LARGE SCALE GENOMIC DNA]</scope>
    <source>
        <strain evidence="7 8">SB-73</strain>
    </source>
</reference>
<keyword evidence="4 5" id="KW-0472">Membrane</keyword>
<dbReference type="InterPro" id="IPR025423">
    <property type="entry name" value="TMEM205-like"/>
</dbReference>
<evidence type="ECO:0000313" key="7">
    <source>
        <dbReference type="EMBL" id="GMM53302.1"/>
    </source>
</evidence>
<dbReference type="EMBL" id="BTGC01000008">
    <property type="protein sequence ID" value="GMM53302.1"/>
    <property type="molecule type" value="Genomic_DNA"/>
</dbReference>
<feature type="transmembrane region" description="Helical" evidence="5">
    <location>
        <begin position="49"/>
        <end position="70"/>
    </location>
</feature>
<evidence type="ECO:0000256" key="4">
    <source>
        <dbReference type="ARBA" id="ARBA00023136"/>
    </source>
</evidence>
<feature type="domain" description="TMEM205-like" evidence="6">
    <location>
        <begin position="14"/>
        <end position="106"/>
    </location>
</feature>
<dbReference type="Proteomes" id="UP001362899">
    <property type="component" value="Unassembled WGS sequence"/>
</dbReference>
<sequence length="165" mass="18329">MSSVNFKLAANFFAYGALIGISGYQTFAAGIIAYRALPINMFGALQHKTFPVYFGLQAALSLIVLATIPFKSDNTYERVTMAFNLVSSLFNLFVIVPKTTKIKRSRDQQMEIEGKSYKDPDVSDTMKALNEDFKKLHGRSMLANFGLIISTLVYGVMFVSQISVN</sequence>
<keyword evidence="3 5" id="KW-1133">Transmembrane helix</keyword>
<evidence type="ECO:0000313" key="8">
    <source>
        <dbReference type="Proteomes" id="UP001362899"/>
    </source>
</evidence>
<comment type="caution">
    <text evidence="7">The sequence shown here is derived from an EMBL/GenBank/DDBJ whole genome shotgun (WGS) entry which is preliminary data.</text>
</comment>
<dbReference type="PANTHER" id="PTHR23241:SF102">
    <property type="entry name" value="LD23009P"/>
    <property type="match status" value="1"/>
</dbReference>
<dbReference type="AlphaFoldDB" id="A0AAV5RQV3"/>
<comment type="subcellular location">
    <subcellularLocation>
        <location evidence="1">Membrane</location>
    </subcellularLocation>
</comment>
<feature type="transmembrane region" description="Helical" evidence="5">
    <location>
        <begin position="76"/>
        <end position="96"/>
    </location>
</feature>
<dbReference type="Pfam" id="PF13664">
    <property type="entry name" value="DUF4149"/>
    <property type="match status" value="1"/>
</dbReference>
<evidence type="ECO:0000256" key="3">
    <source>
        <dbReference type="ARBA" id="ARBA00022989"/>
    </source>
</evidence>
<proteinExistence type="predicted"/>
<protein>
    <submittedName>
        <fullName evidence="7">Tmh18 protein</fullName>
    </submittedName>
</protein>
<gene>
    <name evidence="7" type="ORF">DASB73_042650</name>
</gene>
<accession>A0AAV5RQV3</accession>
<organism evidence="7 8">
    <name type="scientific">Starmerella bacillaris</name>
    <name type="common">Yeast</name>
    <name type="synonym">Candida zemplinina</name>
    <dbReference type="NCBI Taxonomy" id="1247836"/>
    <lineage>
        <taxon>Eukaryota</taxon>
        <taxon>Fungi</taxon>
        <taxon>Dikarya</taxon>
        <taxon>Ascomycota</taxon>
        <taxon>Saccharomycotina</taxon>
        <taxon>Dipodascomycetes</taxon>
        <taxon>Dipodascales</taxon>
        <taxon>Trichomonascaceae</taxon>
        <taxon>Starmerella</taxon>
    </lineage>
</organism>
<feature type="transmembrane region" description="Helical" evidence="5">
    <location>
        <begin position="12"/>
        <end position="37"/>
    </location>
</feature>